<proteinExistence type="predicted"/>
<protein>
    <submittedName>
        <fullName evidence="1">Uncharacterized protein</fullName>
    </submittedName>
</protein>
<evidence type="ECO:0000313" key="1">
    <source>
        <dbReference type="EMBL" id="MCM2677332.1"/>
    </source>
</evidence>
<sequence length="104" mass="11815">MNSKGPFTKLIIVSLFSIITILLYGNTASASSTPQIDNQIEIQSSSKYVTATKNWSKSYSVPPAKYFYYTTINGFKYKGSLNRFSYADADVRWIATYKGYVYPY</sequence>
<comment type="caution">
    <text evidence="1">The sequence shown here is derived from an EMBL/GenBank/DDBJ whole genome shotgun (WGS) entry which is preliminary data.</text>
</comment>
<accession>A0ABT0XND0</accession>
<dbReference type="Proteomes" id="UP001203665">
    <property type="component" value="Unassembled WGS sequence"/>
</dbReference>
<reference evidence="1" key="1">
    <citation type="submission" date="2022-06" db="EMBL/GenBank/DDBJ databases">
        <title>Alkalicoccobacillus porphyridii sp. nov., isolated from a marine red alga, Porphyridium purpureum and reclassification of Shouchella plakortidis and Shouchella gibsonii as Alkalicoccobacillus plakortidis comb. nov. and Alkalicoccobacillus gibsonii comb. nov.</title>
        <authorList>
            <person name="Kim K.H."/>
            <person name="Lee J.K."/>
            <person name="Han D.M."/>
            <person name="Baek J.H."/>
            <person name="Jeon C.O."/>
        </authorList>
    </citation>
    <scope>NUCLEOTIDE SEQUENCE</scope>
    <source>
        <strain evidence="1">DSM 19153</strain>
    </source>
</reference>
<keyword evidence="2" id="KW-1185">Reference proteome</keyword>
<dbReference type="RefSeq" id="WP_251611004.1">
    <property type="nucleotide sequence ID" value="NZ_JAMQJY010000003.1"/>
</dbReference>
<organism evidence="1 2">
    <name type="scientific">Alkalicoccobacillus plakortidis</name>
    <dbReference type="NCBI Taxonomy" id="444060"/>
    <lineage>
        <taxon>Bacteria</taxon>
        <taxon>Bacillati</taxon>
        <taxon>Bacillota</taxon>
        <taxon>Bacilli</taxon>
        <taxon>Bacillales</taxon>
        <taxon>Bacillaceae</taxon>
        <taxon>Alkalicoccobacillus</taxon>
    </lineage>
</organism>
<dbReference type="EMBL" id="JAMQJY010000003">
    <property type="protein sequence ID" value="MCM2677332.1"/>
    <property type="molecule type" value="Genomic_DNA"/>
</dbReference>
<evidence type="ECO:0000313" key="2">
    <source>
        <dbReference type="Proteomes" id="UP001203665"/>
    </source>
</evidence>
<gene>
    <name evidence="1" type="ORF">NDM98_19080</name>
</gene>
<name>A0ABT0XND0_9BACI</name>